<accession>A0A517L2B0</accession>
<feature type="region of interest" description="Disordered" evidence="1">
    <location>
        <begin position="1"/>
        <end position="21"/>
    </location>
</feature>
<reference evidence="2 3" key="1">
    <citation type="submission" date="2019-07" db="EMBL/GenBank/DDBJ databases">
        <title>Finished genome of Venturia effusa.</title>
        <authorList>
            <person name="Young C.A."/>
            <person name="Cox M.P."/>
            <person name="Ganley A.R.D."/>
            <person name="David W.J."/>
        </authorList>
    </citation>
    <scope>NUCLEOTIDE SEQUENCE [LARGE SCALE GENOMIC DNA]</scope>
    <source>
        <strain evidence="3">albino</strain>
    </source>
</reference>
<dbReference type="Proteomes" id="UP000316270">
    <property type="component" value="Chromosome 3"/>
</dbReference>
<name>A0A517L2B0_9PEZI</name>
<sequence>MPGMAAVGKSREQMGWLSAQRRSTTRITLESGLLRDVFSRAYHSVAGTEASPAIQQPYDTANCSLMPSGVKDPFCRSCRVDADADADPDAEAAASVAGAVQSQWADKAHAEAWL</sequence>
<keyword evidence="3" id="KW-1185">Reference proteome</keyword>
<dbReference type="EMBL" id="CP042187">
    <property type="protein sequence ID" value="QDS69780.1"/>
    <property type="molecule type" value="Genomic_DNA"/>
</dbReference>
<evidence type="ECO:0000313" key="3">
    <source>
        <dbReference type="Proteomes" id="UP000316270"/>
    </source>
</evidence>
<evidence type="ECO:0000256" key="1">
    <source>
        <dbReference type="SAM" id="MobiDB-lite"/>
    </source>
</evidence>
<evidence type="ECO:0000313" key="2">
    <source>
        <dbReference type="EMBL" id="QDS69780.1"/>
    </source>
</evidence>
<protein>
    <submittedName>
        <fullName evidence="2">Uncharacterized protein</fullName>
    </submittedName>
</protein>
<dbReference type="AlphaFoldDB" id="A0A517L2B0"/>
<organism evidence="2 3">
    <name type="scientific">Venturia effusa</name>
    <dbReference type="NCBI Taxonomy" id="50376"/>
    <lineage>
        <taxon>Eukaryota</taxon>
        <taxon>Fungi</taxon>
        <taxon>Dikarya</taxon>
        <taxon>Ascomycota</taxon>
        <taxon>Pezizomycotina</taxon>
        <taxon>Dothideomycetes</taxon>
        <taxon>Pleosporomycetidae</taxon>
        <taxon>Venturiales</taxon>
        <taxon>Venturiaceae</taxon>
        <taxon>Venturia</taxon>
    </lineage>
</organism>
<gene>
    <name evidence="2" type="ORF">FKW77_010328</name>
</gene>
<proteinExistence type="predicted"/>